<evidence type="ECO:0000313" key="2">
    <source>
        <dbReference type="Proteomes" id="UP000824120"/>
    </source>
</evidence>
<comment type="caution">
    <text evidence="1">The sequence shown here is derived from an EMBL/GenBank/DDBJ whole genome shotgun (WGS) entry which is preliminary data.</text>
</comment>
<proteinExistence type="predicted"/>
<reference evidence="1 2" key="1">
    <citation type="submission" date="2020-09" db="EMBL/GenBank/DDBJ databases">
        <title>De no assembly of potato wild relative species, Solanum commersonii.</title>
        <authorList>
            <person name="Cho K."/>
        </authorList>
    </citation>
    <scope>NUCLEOTIDE SEQUENCE [LARGE SCALE GENOMIC DNA]</scope>
    <source>
        <strain evidence="1">LZ3.2</strain>
        <tissue evidence="1">Leaf</tissue>
    </source>
</reference>
<dbReference type="Proteomes" id="UP000824120">
    <property type="component" value="Chromosome 11"/>
</dbReference>
<accession>A0A9J5WSC7</accession>
<keyword evidence="2" id="KW-1185">Reference proteome</keyword>
<name>A0A9J5WSC7_SOLCO</name>
<gene>
    <name evidence="1" type="ORF">H5410_058293</name>
</gene>
<dbReference type="AlphaFoldDB" id="A0A9J5WSC7"/>
<protein>
    <submittedName>
        <fullName evidence="1">Uncharacterized protein</fullName>
    </submittedName>
</protein>
<organism evidence="1 2">
    <name type="scientific">Solanum commersonii</name>
    <name type="common">Commerson's wild potato</name>
    <name type="synonym">Commerson's nightshade</name>
    <dbReference type="NCBI Taxonomy" id="4109"/>
    <lineage>
        <taxon>Eukaryota</taxon>
        <taxon>Viridiplantae</taxon>
        <taxon>Streptophyta</taxon>
        <taxon>Embryophyta</taxon>
        <taxon>Tracheophyta</taxon>
        <taxon>Spermatophyta</taxon>
        <taxon>Magnoliopsida</taxon>
        <taxon>eudicotyledons</taxon>
        <taxon>Gunneridae</taxon>
        <taxon>Pentapetalae</taxon>
        <taxon>asterids</taxon>
        <taxon>lamiids</taxon>
        <taxon>Solanales</taxon>
        <taxon>Solanaceae</taxon>
        <taxon>Solanoideae</taxon>
        <taxon>Solaneae</taxon>
        <taxon>Solanum</taxon>
    </lineage>
</organism>
<evidence type="ECO:0000313" key="1">
    <source>
        <dbReference type="EMBL" id="KAG5578159.1"/>
    </source>
</evidence>
<sequence length="67" mass="7267">MNGGSVLSFSLTPRFSLSFSVSAASSSRPRSTCGWQAARKLKGGGRRIFTDLSGCMFEIVYKEARKS</sequence>
<dbReference type="EMBL" id="JACXVP010000011">
    <property type="protein sequence ID" value="KAG5578159.1"/>
    <property type="molecule type" value="Genomic_DNA"/>
</dbReference>